<gene>
    <name evidence="2" type="ORF">MARSALSMR5_04342</name>
</gene>
<proteinExistence type="predicted"/>
<keyword evidence="2" id="KW-0614">Plasmid</keyword>
<keyword evidence="1" id="KW-0472">Membrane</keyword>
<accession>A0A1W6KGA7</accession>
<protein>
    <submittedName>
        <fullName evidence="2">Uncharacterized protein</fullName>
    </submittedName>
</protein>
<evidence type="ECO:0000256" key="1">
    <source>
        <dbReference type="SAM" id="Phobius"/>
    </source>
</evidence>
<geneLocation type="plasmid" evidence="3">
    <name>psmr5</name>
</geneLocation>
<keyword evidence="1" id="KW-1133">Transmembrane helix</keyword>
<sequence>MIVKKFKNNPAFYLALTGALLSMLIWLAAVFEFIPGSYVWTGLLGLLVCGPIALAKDPTEAREGKSVDE</sequence>
<feature type="transmembrane region" description="Helical" evidence="1">
    <location>
        <begin position="37"/>
        <end position="55"/>
    </location>
</feature>
<evidence type="ECO:0000313" key="3">
    <source>
        <dbReference type="Proteomes" id="UP000193100"/>
    </source>
</evidence>
<dbReference type="RefSeq" id="WP_085682301.1">
    <property type="nucleotide sequence ID" value="NZ_CP020932.1"/>
</dbReference>
<organism evidence="2 3">
    <name type="scientific">Marinobacter salarius</name>
    <dbReference type="NCBI Taxonomy" id="1420917"/>
    <lineage>
        <taxon>Bacteria</taxon>
        <taxon>Pseudomonadati</taxon>
        <taxon>Pseudomonadota</taxon>
        <taxon>Gammaproteobacteria</taxon>
        <taxon>Pseudomonadales</taxon>
        <taxon>Marinobacteraceae</taxon>
        <taxon>Marinobacter</taxon>
    </lineage>
</organism>
<evidence type="ECO:0000313" key="2">
    <source>
        <dbReference type="EMBL" id="ARM86359.1"/>
    </source>
</evidence>
<dbReference type="EMBL" id="CP020932">
    <property type="protein sequence ID" value="ARM86359.1"/>
    <property type="molecule type" value="Genomic_DNA"/>
</dbReference>
<reference evidence="2 3" key="1">
    <citation type="submission" date="2017-04" db="EMBL/GenBank/DDBJ databases">
        <title>Genome Sequence of Marinobacter salarius strain SMR5 Isolated from a culture of the Diatom Skeletonema marinoi.</title>
        <authorList>
            <person name="Topel M."/>
            <person name="Pinder M.I.M."/>
            <person name="Johansson O.N."/>
            <person name="Kourtchenko O."/>
            <person name="Godhe A."/>
            <person name="Clarke A.K."/>
        </authorList>
    </citation>
    <scope>NUCLEOTIDE SEQUENCE [LARGE SCALE GENOMIC DNA]</scope>
    <source>
        <strain evidence="2 3">SMR5</strain>
        <plasmid evidence="3">Plasmid psmr5</plasmid>
    </source>
</reference>
<dbReference type="AlphaFoldDB" id="A0A1W6KGA7"/>
<dbReference type="Proteomes" id="UP000193100">
    <property type="component" value="Plasmid pSMR5"/>
</dbReference>
<dbReference type="GeneID" id="77258226"/>
<feature type="transmembrane region" description="Helical" evidence="1">
    <location>
        <begin position="12"/>
        <end position="31"/>
    </location>
</feature>
<name>A0A1W6KGA7_9GAMM</name>
<keyword evidence="1" id="KW-0812">Transmembrane</keyword>